<evidence type="ECO:0000313" key="5">
    <source>
        <dbReference type="Proteomes" id="UP000294166"/>
    </source>
</evidence>
<organism evidence="2 4">
    <name type="scientific">Aliivibrio finisterrensis</name>
    <dbReference type="NCBI Taxonomy" id="511998"/>
    <lineage>
        <taxon>Bacteria</taxon>
        <taxon>Pseudomonadati</taxon>
        <taxon>Pseudomonadota</taxon>
        <taxon>Gammaproteobacteria</taxon>
        <taxon>Vibrionales</taxon>
        <taxon>Vibrionaceae</taxon>
        <taxon>Aliivibrio</taxon>
    </lineage>
</organism>
<dbReference type="Proteomes" id="UP000294166">
    <property type="component" value="Unassembled WGS sequence"/>
</dbReference>
<sequence>MDKIAIIISIFSVAISFVALLMVVLNKKQDMRPWIAIEDVGYEFADNDCFRVNAKVKNVSGGPALNLTFYTIIEGKSDVRSSGLPSILPGQLLEMRSSNISGVEQSYLIEKNIPIEFKVEFEDAYGYPYKLTQKITPSGKLFDYTPEIKRSIRTLGLKI</sequence>
<evidence type="ECO:0000313" key="3">
    <source>
        <dbReference type="EMBL" id="RYU65524.1"/>
    </source>
</evidence>
<keyword evidence="5" id="KW-1185">Reference proteome</keyword>
<dbReference type="EMBL" id="SEZK01000046">
    <property type="protein sequence ID" value="RYU48345.1"/>
    <property type="molecule type" value="Genomic_DNA"/>
</dbReference>
<evidence type="ECO:0000313" key="4">
    <source>
        <dbReference type="Proteomes" id="UP000294063"/>
    </source>
</evidence>
<dbReference type="Proteomes" id="UP000294063">
    <property type="component" value="Unassembled WGS sequence"/>
</dbReference>
<comment type="caution">
    <text evidence="2">The sequence shown here is derived from an EMBL/GenBank/DDBJ whole genome shotgun (WGS) entry which is preliminary data.</text>
</comment>
<accession>A0A4Q5KP36</accession>
<feature type="transmembrane region" description="Helical" evidence="1">
    <location>
        <begin position="6"/>
        <end position="25"/>
    </location>
</feature>
<evidence type="ECO:0000256" key="1">
    <source>
        <dbReference type="SAM" id="Phobius"/>
    </source>
</evidence>
<name>A0A4Q5KP36_9GAMM</name>
<proteinExistence type="predicted"/>
<protein>
    <submittedName>
        <fullName evidence="2">Uncharacterized protein</fullName>
    </submittedName>
</protein>
<keyword evidence="1" id="KW-0472">Membrane</keyword>
<keyword evidence="1" id="KW-0812">Transmembrane</keyword>
<keyword evidence="1" id="KW-1133">Transmembrane helix</keyword>
<dbReference type="EMBL" id="SEZN01000008">
    <property type="protein sequence ID" value="RYU65524.1"/>
    <property type="molecule type" value="Genomic_DNA"/>
</dbReference>
<evidence type="ECO:0000313" key="2">
    <source>
        <dbReference type="EMBL" id="RYU48345.1"/>
    </source>
</evidence>
<dbReference type="AlphaFoldDB" id="A0A4Q5KP36"/>
<gene>
    <name evidence="3" type="ORF">ERW53_06440</name>
    <name evidence="2" type="ORF">ERW57_17365</name>
</gene>
<dbReference type="RefSeq" id="WP_130047477.1">
    <property type="nucleotide sequence ID" value="NZ_SEZK01000046.1"/>
</dbReference>
<reference evidence="4 5" key="1">
    <citation type="submission" date="2019-02" db="EMBL/GenBank/DDBJ databases">
        <title>Genome sequences of Aliivibrio finisterrensis strains from farmed Atlantic salmon.</title>
        <authorList>
            <person name="Bowman J.P."/>
        </authorList>
    </citation>
    <scope>NUCLEOTIDE SEQUENCE [LARGE SCALE GENOMIC DNA]</scope>
    <source>
        <strain evidence="3 5">A21</strain>
        <strain evidence="2 4">A46</strain>
    </source>
</reference>